<comment type="caution">
    <text evidence="2">The sequence shown here is derived from an EMBL/GenBank/DDBJ whole genome shotgun (WGS) entry which is preliminary data.</text>
</comment>
<evidence type="ECO:0000313" key="3">
    <source>
        <dbReference type="Proteomes" id="UP001465976"/>
    </source>
</evidence>
<feature type="chain" id="PRO_5046185020" description="Extracellular membrane protein CFEM domain-containing protein" evidence="1">
    <location>
        <begin position="18"/>
        <end position="228"/>
    </location>
</feature>
<keyword evidence="1" id="KW-0732">Signal</keyword>
<dbReference type="Proteomes" id="UP001465976">
    <property type="component" value="Unassembled WGS sequence"/>
</dbReference>
<evidence type="ECO:0008006" key="4">
    <source>
        <dbReference type="Google" id="ProtNLM"/>
    </source>
</evidence>
<protein>
    <recommendedName>
        <fullName evidence="4">Extracellular membrane protein CFEM domain-containing protein</fullName>
    </recommendedName>
</protein>
<dbReference type="EMBL" id="JBAHYK010000175">
    <property type="protein sequence ID" value="KAL0577160.1"/>
    <property type="molecule type" value="Genomic_DNA"/>
</dbReference>
<accession>A0ABR3FPE4</accession>
<evidence type="ECO:0000256" key="1">
    <source>
        <dbReference type="SAM" id="SignalP"/>
    </source>
</evidence>
<gene>
    <name evidence="2" type="ORF">V5O48_004837</name>
</gene>
<evidence type="ECO:0000313" key="2">
    <source>
        <dbReference type="EMBL" id="KAL0577160.1"/>
    </source>
</evidence>
<name>A0ABR3FPE4_9AGAR</name>
<feature type="signal peptide" evidence="1">
    <location>
        <begin position="1"/>
        <end position="17"/>
    </location>
</feature>
<sequence length="228" mass="22579">MRTSFIISAIAISSVSAAGRVFKRQDHDVDTTTHDATHDTTAVGTDTTSAIIGSGTPAADPCQTQCDKASFIYSTCHALTNSLSCFCTPDSINGLGDCAYCRDQQGTTESTAEAAALKDSLGGIINACLSSSVSVAPPTKVTVATTARITNPAQITAPAAAKLTSVTPSKSASATGSKSAIASGSKSASATKSGTSSTGTASTKSNGASALDMSLAGLLGAGAIVLFI</sequence>
<keyword evidence="3" id="KW-1185">Reference proteome</keyword>
<organism evidence="2 3">
    <name type="scientific">Marasmius crinis-equi</name>
    <dbReference type="NCBI Taxonomy" id="585013"/>
    <lineage>
        <taxon>Eukaryota</taxon>
        <taxon>Fungi</taxon>
        <taxon>Dikarya</taxon>
        <taxon>Basidiomycota</taxon>
        <taxon>Agaricomycotina</taxon>
        <taxon>Agaricomycetes</taxon>
        <taxon>Agaricomycetidae</taxon>
        <taxon>Agaricales</taxon>
        <taxon>Marasmiineae</taxon>
        <taxon>Marasmiaceae</taxon>
        <taxon>Marasmius</taxon>
    </lineage>
</organism>
<proteinExistence type="predicted"/>
<reference evidence="2 3" key="1">
    <citation type="submission" date="2024-02" db="EMBL/GenBank/DDBJ databases">
        <title>A draft genome for the cacao thread blight pathogen Marasmius crinis-equi.</title>
        <authorList>
            <person name="Cohen S.P."/>
            <person name="Baruah I.K."/>
            <person name="Amoako-Attah I."/>
            <person name="Bukari Y."/>
            <person name="Meinhardt L.W."/>
            <person name="Bailey B.A."/>
        </authorList>
    </citation>
    <scope>NUCLEOTIDE SEQUENCE [LARGE SCALE GENOMIC DNA]</scope>
    <source>
        <strain evidence="2 3">GH-76</strain>
    </source>
</reference>